<proteinExistence type="predicted"/>
<gene>
    <name evidence="1" type="ORF">GCL57_00790</name>
</gene>
<accession>A0A833N5D5</accession>
<sequence>MKYFALGLFLFQILIVYPASAYFYVTQELPKIECKICYQYSFYSEKNLAQEIEGIWKSNFYDKAFYLNYLKSALNNYQLDENKLSYIEKITFKIIYKNNTKVKNIFAEKYDISNNYYFSNEFLKYYNHLLPQPQILIQYILYSIQGILRAEELANGYFKLLKNESLNLDSNGILELGFNLAHAPKSFIYDLLKYAQLKKLSFNETVALSRFQKGVSVFLSQSSYQNFVLKSDKFLGRAGVIFVTSKSVADKIIKLNSKKEIENFLGLAEGTFASGLVKYNLPFSFDYCPALPHDKTIGRNAKFILGGFTSGNIPELVFYNVPKYDIIKVEYIK</sequence>
<evidence type="ECO:0000313" key="1">
    <source>
        <dbReference type="EMBL" id="KAB8033264.1"/>
    </source>
</evidence>
<reference evidence="1 2" key="1">
    <citation type="submission" date="2019-10" db="EMBL/GenBank/DDBJ databases">
        <title>New genus of Silvanigrellaceae.</title>
        <authorList>
            <person name="Pitt A."/>
            <person name="Hahn M.W."/>
        </authorList>
    </citation>
    <scope>NUCLEOTIDE SEQUENCE [LARGE SCALE GENOMIC DNA]</scope>
    <source>
        <strain evidence="1 2">33A1-SZDP</strain>
    </source>
</reference>
<dbReference type="AlphaFoldDB" id="A0A833N5D5"/>
<organism evidence="1 2">
    <name type="scientific">Fluviispira multicolorata</name>
    <dbReference type="NCBI Taxonomy" id="2654512"/>
    <lineage>
        <taxon>Bacteria</taxon>
        <taxon>Pseudomonadati</taxon>
        <taxon>Bdellovibrionota</taxon>
        <taxon>Oligoflexia</taxon>
        <taxon>Silvanigrellales</taxon>
        <taxon>Silvanigrellaceae</taxon>
        <taxon>Fluviispira</taxon>
    </lineage>
</organism>
<dbReference type="RefSeq" id="WP_152211352.1">
    <property type="nucleotide sequence ID" value="NZ_WFLN01000004.1"/>
</dbReference>
<protein>
    <submittedName>
        <fullName evidence="1">Uncharacterized protein</fullName>
    </submittedName>
</protein>
<evidence type="ECO:0000313" key="2">
    <source>
        <dbReference type="Proteomes" id="UP000442694"/>
    </source>
</evidence>
<dbReference type="Proteomes" id="UP000442694">
    <property type="component" value="Unassembled WGS sequence"/>
</dbReference>
<keyword evidence="2" id="KW-1185">Reference proteome</keyword>
<comment type="caution">
    <text evidence="1">The sequence shown here is derived from an EMBL/GenBank/DDBJ whole genome shotgun (WGS) entry which is preliminary data.</text>
</comment>
<dbReference type="EMBL" id="WFLN01000004">
    <property type="protein sequence ID" value="KAB8033264.1"/>
    <property type="molecule type" value="Genomic_DNA"/>
</dbReference>
<name>A0A833N5D5_9BACT</name>